<reference evidence="4" key="1">
    <citation type="submission" date="2020-12" db="EMBL/GenBank/DDBJ databases">
        <title>Metabolic potential, ecology and presence of endohyphal bacteria is reflected in genomic diversity of Mucoromycotina.</title>
        <authorList>
            <person name="Muszewska A."/>
            <person name="Okrasinska A."/>
            <person name="Steczkiewicz K."/>
            <person name="Drgas O."/>
            <person name="Orlowska M."/>
            <person name="Perlinska-Lenart U."/>
            <person name="Aleksandrzak-Piekarczyk T."/>
            <person name="Szatraj K."/>
            <person name="Zielenkiewicz U."/>
            <person name="Pilsyk S."/>
            <person name="Malc E."/>
            <person name="Mieczkowski P."/>
            <person name="Kruszewska J.S."/>
            <person name="Biernat P."/>
            <person name="Pawlowska J."/>
        </authorList>
    </citation>
    <scope>NUCLEOTIDE SEQUENCE</scope>
    <source>
        <strain evidence="4">WA0000051536</strain>
    </source>
</reference>
<dbReference type="InterPro" id="IPR008929">
    <property type="entry name" value="Chondroitin_lyas"/>
</dbReference>
<protein>
    <recommendedName>
        <fullName evidence="3">Alginate lyase domain-containing protein</fullName>
    </recommendedName>
</protein>
<comment type="caution">
    <text evidence="4">The sequence shown here is derived from an EMBL/GenBank/DDBJ whole genome shotgun (WGS) entry which is preliminary data.</text>
</comment>
<dbReference type="Gene3D" id="1.50.10.100">
    <property type="entry name" value="Chondroitin AC/alginate lyase"/>
    <property type="match status" value="1"/>
</dbReference>
<proteinExistence type="predicted"/>
<name>A0A8H7U9W6_9FUNG</name>
<dbReference type="GO" id="GO:0016829">
    <property type="term" value="F:lyase activity"/>
    <property type="evidence" value="ECO:0007669"/>
    <property type="project" value="UniProtKB-KW"/>
</dbReference>
<evidence type="ECO:0000256" key="1">
    <source>
        <dbReference type="ARBA" id="ARBA00022729"/>
    </source>
</evidence>
<keyword evidence="5" id="KW-1185">Reference proteome</keyword>
<dbReference type="InterPro" id="IPR008397">
    <property type="entry name" value="Alginate_lyase_dom"/>
</dbReference>
<keyword evidence="2" id="KW-0456">Lyase</keyword>
<feature type="domain" description="Alginate lyase" evidence="3">
    <location>
        <begin position="46"/>
        <end position="326"/>
    </location>
</feature>
<evidence type="ECO:0000259" key="3">
    <source>
        <dbReference type="Pfam" id="PF05426"/>
    </source>
</evidence>
<dbReference type="SUPFAM" id="SSF48230">
    <property type="entry name" value="Chondroitin AC/alginate lyase"/>
    <property type="match status" value="1"/>
</dbReference>
<accession>A0A8H7U9W6</accession>
<dbReference type="OrthoDB" id="63533at2759"/>
<evidence type="ECO:0000313" key="4">
    <source>
        <dbReference type="EMBL" id="KAG2171879.1"/>
    </source>
</evidence>
<keyword evidence="1" id="KW-0732">Signal</keyword>
<gene>
    <name evidence="4" type="ORF">INT44_006108</name>
</gene>
<dbReference type="Pfam" id="PF05426">
    <property type="entry name" value="Alginate_lyase"/>
    <property type="match status" value="1"/>
</dbReference>
<dbReference type="EMBL" id="JAEPRA010000029">
    <property type="protein sequence ID" value="KAG2171879.1"/>
    <property type="molecule type" value="Genomic_DNA"/>
</dbReference>
<dbReference type="Proteomes" id="UP000612746">
    <property type="component" value="Unassembled WGS sequence"/>
</dbReference>
<evidence type="ECO:0000256" key="2">
    <source>
        <dbReference type="ARBA" id="ARBA00023239"/>
    </source>
</evidence>
<sequence length="392" mass="43955">MKNSLITWSESNLTAAKTRLTDPLLVPAYKSLIAAADQALDCSSFSVTHKTTLPPSGDKHDYLSIAPYWWPNASKPDGLPYINRDGEFNPASRDSSTDSIRFKEFTSTLESLSLAYYFSDEQKYADKAVTLLNAWFLDAETLMHPHLEYGQGIAGVTTGRGIGLIDTRNITTIIDSIIILDHVLTKEQRRGLDDWFEQFLHWLSTSKNGLEEKNQMNNHGTFYDSQVACIAIFLGKDDLAKDRIRDTLTSRLPEQFEADGRQPKELHRTRSFHYSSFNLTAYARVARYGHLLGVDLWHADPNNTGSPMLKTAITWLASFIPKPESWAYPELTGVHVLPLAMDGALPVFLQALLEFGKDQDLSTALGIAAKEVPESRDWLIWPVTEADLTTQA</sequence>
<dbReference type="AlphaFoldDB" id="A0A8H7U9W6"/>
<organism evidence="4 5">
    <name type="scientific">Umbelopsis vinacea</name>
    <dbReference type="NCBI Taxonomy" id="44442"/>
    <lineage>
        <taxon>Eukaryota</taxon>
        <taxon>Fungi</taxon>
        <taxon>Fungi incertae sedis</taxon>
        <taxon>Mucoromycota</taxon>
        <taxon>Mucoromycotina</taxon>
        <taxon>Umbelopsidomycetes</taxon>
        <taxon>Umbelopsidales</taxon>
        <taxon>Umbelopsidaceae</taxon>
        <taxon>Umbelopsis</taxon>
    </lineage>
</organism>
<dbReference type="GO" id="GO:0042597">
    <property type="term" value="C:periplasmic space"/>
    <property type="evidence" value="ECO:0007669"/>
    <property type="project" value="InterPro"/>
</dbReference>
<evidence type="ECO:0000313" key="5">
    <source>
        <dbReference type="Proteomes" id="UP000612746"/>
    </source>
</evidence>